<dbReference type="PANTHER" id="PTHR33376">
    <property type="match status" value="1"/>
</dbReference>
<dbReference type="Pfam" id="PF03480">
    <property type="entry name" value="DctP"/>
    <property type="match status" value="1"/>
</dbReference>
<gene>
    <name evidence="5" type="ORF">skT53_17500</name>
</gene>
<dbReference type="InterPro" id="IPR018389">
    <property type="entry name" value="DctP_fam"/>
</dbReference>
<dbReference type="NCBIfam" id="NF037995">
    <property type="entry name" value="TRAP_S1"/>
    <property type="match status" value="1"/>
</dbReference>
<dbReference type="AlphaFoldDB" id="A0A7I8D9K8"/>
<dbReference type="Gene3D" id="3.40.190.170">
    <property type="entry name" value="Bacterial extracellular solute-binding protein, family 7"/>
    <property type="match status" value="1"/>
</dbReference>
<dbReference type="GO" id="GO:0055085">
    <property type="term" value="P:transmembrane transport"/>
    <property type="evidence" value="ECO:0007669"/>
    <property type="project" value="InterPro"/>
</dbReference>
<dbReference type="Proteomes" id="UP000593802">
    <property type="component" value="Chromosome"/>
</dbReference>
<organism evidence="5 6">
    <name type="scientific">Effusibacillus dendaii</name>
    <dbReference type="NCBI Taxonomy" id="2743772"/>
    <lineage>
        <taxon>Bacteria</taxon>
        <taxon>Bacillati</taxon>
        <taxon>Bacillota</taxon>
        <taxon>Bacilli</taxon>
        <taxon>Bacillales</taxon>
        <taxon>Alicyclobacillaceae</taxon>
        <taxon>Effusibacillus</taxon>
    </lineage>
</organism>
<dbReference type="RefSeq" id="WP_200760729.1">
    <property type="nucleotide sequence ID" value="NZ_AP023366.1"/>
</dbReference>
<keyword evidence="3 4" id="KW-0732">Signal</keyword>
<evidence type="ECO:0000256" key="4">
    <source>
        <dbReference type="SAM" id="SignalP"/>
    </source>
</evidence>
<keyword evidence="2" id="KW-0813">Transport</keyword>
<name>A0A7I8D9K8_9BACL</name>
<dbReference type="PIRSF" id="PIRSF006470">
    <property type="entry name" value="DctB"/>
    <property type="match status" value="1"/>
</dbReference>
<feature type="chain" id="PRO_5032965161" evidence="4">
    <location>
        <begin position="34"/>
        <end position="351"/>
    </location>
</feature>
<accession>A0A7I8D9K8</accession>
<dbReference type="KEGG" id="eff:skT53_17500"/>
<dbReference type="PANTHER" id="PTHR33376:SF7">
    <property type="entry name" value="C4-DICARBOXYLATE-BINDING PROTEIN DCTB"/>
    <property type="match status" value="1"/>
</dbReference>
<dbReference type="PROSITE" id="PS51257">
    <property type="entry name" value="PROKAR_LIPOPROTEIN"/>
    <property type="match status" value="1"/>
</dbReference>
<protein>
    <submittedName>
        <fullName evidence="5">C4-dicarboxylate ABC transporter</fullName>
    </submittedName>
</protein>
<feature type="signal peptide" evidence="4">
    <location>
        <begin position="1"/>
        <end position="33"/>
    </location>
</feature>
<evidence type="ECO:0000256" key="1">
    <source>
        <dbReference type="ARBA" id="ARBA00009023"/>
    </source>
</evidence>
<dbReference type="InterPro" id="IPR038404">
    <property type="entry name" value="TRAP_DctP_sf"/>
</dbReference>
<evidence type="ECO:0000256" key="3">
    <source>
        <dbReference type="ARBA" id="ARBA00022729"/>
    </source>
</evidence>
<sequence length="351" mass="38729">MKKKFGFFQAAAVSAAMVGFLISGCGSSGSQNAASGNNSGTGSDYPKMEIKFSHVAAPDTPKGQSALKFKEFVESKSGGNISVKVYPNGQLYGDNDEIEALQANNVQFIAPSSAKLGGFDKSFELFDLPFLFKDEKHLEAFEDGQAGKQLLSKVNSNNMEGLAFWPNGFKHITNSKRPIAKPEDLKGLKIRTHGGEIINDVYTALGAASTKLAFNETYQGLQLGTVDGQENSLVNIETQKYEEVQKYLTLTNHARSEYVVVTNKKWWDGLNAKTKDLLTQAMKEATSVGRNLVEKEEKEALDNIKKHNKMQIHQLTPEERQTFLKTLKPVSEKWGKDIDPNLLKAIDELAK</sequence>
<dbReference type="EMBL" id="AP023366">
    <property type="protein sequence ID" value="BCJ86765.1"/>
    <property type="molecule type" value="Genomic_DNA"/>
</dbReference>
<evidence type="ECO:0000313" key="5">
    <source>
        <dbReference type="EMBL" id="BCJ86765.1"/>
    </source>
</evidence>
<dbReference type="GO" id="GO:0030288">
    <property type="term" value="C:outer membrane-bounded periplasmic space"/>
    <property type="evidence" value="ECO:0007669"/>
    <property type="project" value="InterPro"/>
</dbReference>
<keyword evidence="6" id="KW-1185">Reference proteome</keyword>
<dbReference type="InterPro" id="IPR004682">
    <property type="entry name" value="TRAP_DctP"/>
</dbReference>
<comment type="similarity">
    <text evidence="1">Belongs to the bacterial solute-binding protein 7 family.</text>
</comment>
<proteinExistence type="inferred from homology"/>
<evidence type="ECO:0000313" key="6">
    <source>
        <dbReference type="Proteomes" id="UP000593802"/>
    </source>
</evidence>
<evidence type="ECO:0000256" key="2">
    <source>
        <dbReference type="ARBA" id="ARBA00022448"/>
    </source>
</evidence>
<reference evidence="5 6" key="1">
    <citation type="submission" date="2020-08" db="EMBL/GenBank/DDBJ databases">
        <title>Complete Genome Sequence of Effusibacillus dendaii Strain skT53, Isolated from Farmland soil.</title>
        <authorList>
            <person name="Konishi T."/>
            <person name="Kawasaki H."/>
        </authorList>
    </citation>
    <scope>NUCLEOTIDE SEQUENCE [LARGE SCALE GENOMIC DNA]</scope>
    <source>
        <strain evidence="6">skT53</strain>
    </source>
</reference>
<dbReference type="NCBIfam" id="TIGR00787">
    <property type="entry name" value="dctP"/>
    <property type="match status" value="1"/>
</dbReference>